<sequence>MVSDMVGWLVDCFCRFVEGRTFQLSTVCENKNGMKSSHVETTWNYELQLTHYQVILVISRLERGNMSCGCGS</sequence>
<evidence type="ECO:0000313" key="2">
    <source>
        <dbReference type="Proteomes" id="UP001054945"/>
    </source>
</evidence>
<comment type="caution">
    <text evidence="1">The sequence shown here is derived from an EMBL/GenBank/DDBJ whole genome shotgun (WGS) entry which is preliminary data.</text>
</comment>
<reference evidence="1 2" key="1">
    <citation type="submission" date="2021-06" db="EMBL/GenBank/DDBJ databases">
        <title>Caerostris extrusa draft genome.</title>
        <authorList>
            <person name="Kono N."/>
            <person name="Arakawa K."/>
        </authorList>
    </citation>
    <scope>NUCLEOTIDE SEQUENCE [LARGE SCALE GENOMIC DNA]</scope>
</reference>
<accession>A0AAV4TZQ3</accession>
<dbReference type="EMBL" id="BPLR01012049">
    <property type="protein sequence ID" value="GIY50937.1"/>
    <property type="molecule type" value="Genomic_DNA"/>
</dbReference>
<proteinExistence type="predicted"/>
<dbReference type="Proteomes" id="UP001054945">
    <property type="component" value="Unassembled WGS sequence"/>
</dbReference>
<gene>
    <name evidence="1" type="ORF">CEXT_194071</name>
</gene>
<dbReference type="AlphaFoldDB" id="A0AAV4TZQ3"/>
<organism evidence="1 2">
    <name type="scientific">Caerostris extrusa</name>
    <name type="common">Bark spider</name>
    <name type="synonym">Caerostris bankana</name>
    <dbReference type="NCBI Taxonomy" id="172846"/>
    <lineage>
        <taxon>Eukaryota</taxon>
        <taxon>Metazoa</taxon>
        <taxon>Ecdysozoa</taxon>
        <taxon>Arthropoda</taxon>
        <taxon>Chelicerata</taxon>
        <taxon>Arachnida</taxon>
        <taxon>Araneae</taxon>
        <taxon>Araneomorphae</taxon>
        <taxon>Entelegynae</taxon>
        <taxon>Araneoidea</taxon>
        <taxon>Araneidae</taxon>
        <taxon>Caerostris</taxon>
    </lineage>
</organism>
<protein>
    <submittedName>
        <fullName evidence="1">Uncharacterized protein</fullName>
    </submittedName>
</protein>
<evidence type="ECO:0000313" key="1">
    <source>
        <dbReference type="EMBL" id="GIY50937.1"/>
    </source>
</evidence>
<name>A0AAV4TZQ3_CAEEX</name>
<keyword evidence="2" id="KW-1185">Reference proteome</keyword>